<evidence type="ECO:0000313" key="2">
    <source>
        <dbReference type="Proteomes" id="UP000236753"/>
    </source>
</evidence>
<dbReference type="PRINTS" id="PR00313">
    <property type="entry name" value="CABNDNGRPT"/>
</dbReference>
<proteinExistence type="predicted"/>
<dbReference type="SUPFAM" id="SSF51120">
    <property type="entry name" value="beta-Roll"/>
    <property type="match status" value="1"/>
</dbReference>
<dbReference type="Gene3D" id="2.150.10.10">
    <property type="entry name" value="Serralysin-like metalloprotease, C-terminal"/>
    <property type="match status" value="2"/>
</dbReference>
<protein>
    <recommendedName>
        <fullName evidence="3">DUF4214 domain-containing protein</fullName>
    </recommendedName>
</protein>
<dbReference type="OrthoDB" id="6091599at2"/>
<dbReference type="EMBL" id="FNUX01000006">
    <property type="protein sequence ID" value="SEF68550.1"/>
    <property type="molecule type" value="Genomic_DNA"/>
</dbReference>
<reference evidence="1 2" key="1">
    <citation type="submission" date="2016-10" db="EMBL/GenBank/DDBJ databases">
        <authorList>
            <person name="de Groot N.N."/>
        </authorList>
    </citation>
    <scope>NUCLEOTIDE SEQUENCE [LARGE SCALE GENOMIC DNA]</scope>
    <source>
        <strain evidence="1 2">Nm13</strain>
    </source>
</reference>
<dbReference type="InterPro" id="IPR018511">
    <property type="entry name" value="Hemolysin-typ_Ca-bd_CS"/>
</dbReference>
<dbReference type="RefSeq" id="WP_103966000.1">
    <property type="nucleotide sequence ID" value="NZ_FNUX01000006.1"/>
</dbReference>
<dbReference type="InterPro" id="IPR011049">
    <property type="entry name" value="Serralysin-like_metalloprot_C"/>
</dbReference>
<name>A0A1H5U0M1_9PROT</name>
<dbReference type="InterPro" id="IPR001343">
    <property type="entry name" value="Hemolysn_Ca-bd"/>
</dbReference>
<organism evidence="1 2">
    <name type="scientific">Nitrosomonas ureae</name>
    <dbReference type="NCBI Taxonomy" id="44577"/>
    <lineage>
        <taxon>Bacteria</taxon>
        <taxon>Pseudomonadati</taxon>
        <taxon>Pseudomonadota</taxon>
        <taxon>Betaproteobacteria</taxon>
        <taxon>Nitrosomonadales</taxon>
        <taxon>Nitrosomonadaceae</taxon>
        <taxon>Nitrosomonas</taxon>
    </lineage>
</organism>
<evidence type="ECO:0008006" key="3">
    <source>
        <dbReference type="Google" id="ProtNLM"/>
    </source>
</evidence>
<dbReference type="PROSITE" id="PS00330">
    <property type="entry name" value="HEMOLYSIN_CALCIUM"/>
    <property type="match status" value="1"/>
</dbReference>
<dbReference type="GO" id="GO:0005509">
    <property type="term" value="F:calcium ion binding"/>
    <property type="evidence" value="ECO:0007669"/>
    <property type="project" value="InterPro"/>
</dbReference>
<dbReference type="Pfam" id="PF00353">
    <property type="entry name" value="HemolysinCabind"/>
    <property type="match status" value="2"/>
</dbReference>
<accession>A0A1H5U0M1</accession>
<dbReference type="Proteomes" id="UP000236753">
    <property type="component" value="Unassembled WGS sequence"/>
</dbReference>
<gene>
    <name evidence="1" type="ORF">SAMN05216334_10663</name>
</gene>
<sequence>MTTTNFDSGLLVTNDGVTSATYSGWTFGASSTVDFANPESADLTLLLNQSGGRSIILNYTGNVVTDFYFKSSDGADFQLNSFKIDNGPNGASSSLTIAGYRDNALIVSAESVNLTTSDAAGNITYTQQNNVGPSYSGLLAFNSAFNNIDEIRFVFGGAVELTVDDIDISAAVVLPAITSATYDASSNSLVVTGINMVATGGASNDINVSKLTLTGQDGATYTLTSSNVEIDSATQFTVVLNAADQLSIEGLLNKNGTSSVGGTTYNITAAADWNPAQSGNADTTGNGVTVSNVQTPAITSATYDANTGTLTVTGSNLVKASGATNDITASKFTFTGEGGSTYTLTDTSNVEITSGTAFTLTLSATDKAGINQIVNKNGTSSTGGTTYNLAATDDWNTVIGNTNIADTTGNAITVSNVTVPAITSAVYDANSGALVVTGSGFSGLNGASNDIVANKFTFTGEGGAAYTLTDTANVEITSGTAFTLTLSATDKAGVNLIANKNGASSTGGTTYNLAAAEDWAAGADAAIVTADTTGNGITVSNVTVPAITSAVYDANSGALVVTGSGFSGLNGASNDIVANKFTFTGEGGAAYTLTDTSNVEITSGTAFTLTLSATDKAGVNLIANKNGASSTGGTTYNLAAAEDWAAGADAAIVTADTTGNGITVSNVTVPAITSAAYDANSGALVVTGSGFSGLNGASNDIVANKFTFTGEGGAAYTLTDTSNVEITSGTAFTLTLSATDKAGVNLIANKNGASSTGGTTYNLAAAEDWAAGADAAIVTADTTGNGITVSNVAAPAITSATFDAGTNVLTVTGTNFVANSGANNDVAVSLLTLTGEDGSYTLTSADVEVSSATAFSITLNATDQLVVHGLLNKNGTASSGATIYNIAAAEDWMAGTAASVAVADLTGNGITVSNVQTPTITSATYDSDAGILVITGSNLFNKTGAGNDIDISTLTLTGGTGDATYTITSPSDVEITSAVSFSVTLSGADKAAVDALLDQAGTTSSGGSTYNLAAADNWLAGADSAADISDAINAVTVSVNPRITSAAYDASSGALVVTATSLQANGGGADIDASLFTFTGEGGATYTLTDSADVEITSISAFTIALSATDKAAVNQIVNKNGTVSTGSTTYNLAAADNWNTNATGGDTADGTGNSIAVSNVAAPAITSATYDASTGALAVTGTDFLKANGATNDIDASKFIFTGENGETYALTDSADVEITSGTAFTITLSSTDKAVINQIVNKNGTSSTGGTTYNLAAAEDWAAGADAAVTVADTTGNGITVSNVAAPAITSAAYDTGSGILAVTGSGFFKASGAANDIDASRFTFTGEGGATYTLTDSTDVEITSGETFTLTLSATDKAAANLLLNKTGTSSTDATTYNLAAAEDWAAGADAAANVADLAGNGITVTVVTSSSGGGGSGNSTTTTVDGVEIATTTQPDGTVITTLLLITETRKDDPSSLLRDHADIPLITGASGNTLLTISLPIGVGMNAQGLPQEMNLTDTRSDLIQRVAQQTGIDSADERIVNPVENFLSTLNSGATLSIRAVTPTINSNQAPELPIIITGTENTGDPRQALIIDASNLPPGSILQLMDVAFAFITGAVNITGGAGENYVVGDDHNQYIVLGAGNDILFGGGGDDTIGSLGGDDQTSGDAGNDIVFGGAGNDRLSGGSGNDRLNGGLGFDTAVLEGELSDYRIEISNDNVTLTQRSNGEMDTLTDIELLQFVPGDTVAIAYSENEAIAHHLAKTWLGRDLTAVEGNAVQNWENATPDDILTAFYSLPEALEFQDKTSSELLDGLETNPAIIRLDATRDFTGGDENDQGYLPLGLSINANGGAGHDVLQLPGARENVHLEFSDDRLELTQLSDGAMLNLKNAEMIAFDNGESVVIAHNTAEGILGRLFHSFFDRDATIAEWQLGREALQAQISPDTILDWFQQRADLDALTDAAYVQTIYSRTLDRSATDDELSLQTSRLADSQVERKWLAVEITQGSEAATHLIGSVMLQEGWI</sequence>
<evidence type="ECO:0000313" key="1">
    <source>
        <dbReference type="EMBL" id="SEF68550.1"/>
    </source>
</evidence>